<sequence length="654" mass="70736">MPVQRSFWMIGLSVAGGTLLCCAIAVLVALFGLGQIGSHTDLTALPAWLWYYRADPLLILWLKRGALAGAVVVGLLAIGILRRGPALHGTARFAREGEIRREGLRAASGIVVGRKAGRFLIFGGSEHVLLEAPTRAGKGVGVVIPNLLTWPDSVVVLDVKRENWGASAGYRARAGQAVHLFDPLDAEGRTARYNPLAHIRRTDDIEVVNELQKIAGMLFPAPERSDPFWAEAARAAFVGVGALVASNPGLPFTIGEIYRRLTSGDPKSDLPATLQEARRVGQRLSQACVSAIQDFTSASDNTFSGIKQTITARLNLWLNPMVDAATSESDFDLREVRRRRMSIYLGVSPDNIDRIAPIYSLFLQQLVDLNTRDLPEGVTNVPVLVLLDEFARLGKASVIASGFSYVAGYGLRLVPVIQSRSQLRAIYGPDVTDEIIANCGLEVVFTPKELKVANELSERLGFFTMSVKSRSRTIHGLLANRSISESDQRRALLLPQELMQLPKSELLLLRAGIPPIRGRKIAYYRMPRFTRRVIAPPVLPARPIAAMLSSPTPALEQHGAGTPGLSGTRRQPATSSGNAIPEEIAMREMTEAELSGAAEITDDMLVLGDLAELPPPGDEAAAIAFVTAMVERAVLPPTGSASTSLMQERAAHVR</sequence>
<keyword evidence="3" id="KW-1003">Cell membrane</keyword>
<evidence type="ECO:0000313" key="9">
    <source>
        <dbReference type="EMBL" id="API61628.1"/>
    </source>
</evidence>
<accession>A0A1L4A155</accession>
<dbReference type="OrthoDB" id="9759295at2"/>
<evidence type="ECO:0000256" key="7">
    <source>
        <dbReference type="SAM" id="MobiDB-lite"/>
    </source>
</evidence>
<dbReference type="InterPro" id="IPR051539">
    <property type="entry name" value="T4SS-coupling_protein"/>
</dbReference>
<dbReference type="GO" id="GO:0005886">
    <property type="term" value="C:plasma membrane"/>
    <property type="evidence" value="ECO:0007669"/>
    <property type="project" value="UniProtKB-SubCell"/>
</dbReference>
<keyword evidence="6 8" id="KW-0472">Membrane</keyword>
<feature type="transmembrane region" description="Helical" evidence="8">
    <location>
        <begin position="7"/>
        <end position="37"/>
    </location>
</feature>
<evidence type="ECO:0000256" key="5">
    <source>
        <dbReference type="ARBA" id="ARBA00022989"/>
    </source>
</evidence>
<keyword evidence="9" id="KW-0614">Plasmid</keyword>
<dbReference type="CDD" id="cd01127">
    <property type="entry name" value="TrwB_TraG_TraD_VirD4"/>
    <property type="match status" value="1"/>
</dbReference>
<organism evidence="9 10">
    <name type="scientific">Tardibacter chloracetimidivorans</name>
    <dbReference type="NCBI Taxonomy" id="1921510"/>
    <lineage>
        <taxon>Bacteria</taxon>
        <taxon>Pseudomonadati</taxon>
        <taxon>Pseudomonadota</taxon>
        <taxon>Alphaproteobacteria</taxon>
        <taxon>Sphingomonadales</taxon>
        <taxon>Sphingomonadaceae</taxon>
        <taxon>Tardibacter</taxon>
    </lineage>
</organism>
<evidence type="ECO:0000256" key="8">
    <source>
        <dbReference type="SAM" id="Phobius"/>
    </source>
</evidence>
<dbReference type="SUPFAM" id="SSF52540">
    <property type="entry name" value="P-loop containing nucleoside triphosphate hydrolases"/>
    <property type="match status" value="1"/>
</dbReference>
<geneLocation type="plasmid" evidence="10">
    <name>phsl4</name>
</geneLocation>
<evidence type="ECO:0000256" key="2">
    <source>
        <dbReference type="ARBA" id="ARBA00008806"/>
    </source>
</evidence>
<dbReference type="InterPro" id="IPR003688">
    <property type="entry name" value="TraG/VirD4"/>
</dbReference>
<name>A0A1L4A155_9SPHN</name>
<keyword evidence="4 8" id="KW-0812">Transmembrane</keyword>
<dbReference type="Proteomes" id="UP000182063">
    <property type="component" value="Plasmid pHSL4"/>
</dbReference>
<dbReference type="PANTHER" id="PTHR37937">
    <property type="entry name" value="CONJUGATIVE TRANSFER: DNA TRANSPORT"/>
    <property type="match status" value="1"/>
</dbReference>
<comment type="similarity">
    <text evidence="2">Belongs to the VirD4/TraG family.</text>
</comment>
<dbReference type="Pfam" id="PF02534">
    <property type="entry name" value="T4SS-DNA_transf"/>
    <property type="match status" value="1"/>
</dbReference>
<feature type="region of interest" description="Disordered" evidence="7">
    <location>
        <begin position="551"/>
        <end position="579"/>
    </location>
</feature>
<dbReference type="PANTHER" id="PTHR37937:SF1">
    <property type="entry name" value="CONJUGATIVE TRANSFER: DNA TRANSPORT"/>
    <property type="match status" value="1"/>
</dbReference>
<reference evidence="9 10" key="1">
    <citation type="submission" date="2016-11" db="EMBL/GenBank/DDBJ databases">
        <title>Complete Genome Sequence of alachlor-degrading Sphingomonas sp. strain JJ-A5.</title>
        <authorList>
            <person name="Lee H."/>
            <person name="Ka J.-O."/>
        </authorList>
    </citation>
    <scope>NUCLEOTIDE SEQUENCE [LARGE SCALE GENOMIC DNA]</scope>
    <source>
        <strain evidence="9 10">JJ-A5</strain>
        <plasmid evidence="10">phsl4</plasmid>
    </source>
</reference>
<gene>
    <name evidence="9" type="ORF">BSL82_19590</name>
</gene>
<feature type="compositionally biased region" description="Polar residues" evidence="7">
    <location>
        <begin position="568"/>
        <end position="578"/>
    </location>
</feature>
<keyword evidence="10" id="KW-1185">Reference proteome</keyword>
<protein>
    <submittedName>
        <fullName evidence="9">Conjugal transfer protein TraG</fullName>
    </submittedName>
</protein>
<evidence type="ECO:0000256" key="1">
    <source>
        <dbReference type="ARBA" id="ARBA00004651"/>
    </source>
</evidence>
<dbReference type="InterPro" id="IPR027417">
    <property type="entry name" value="P-loop_NTPase"/>
</dbReference>
<dbReference type="KEGG" id="sphj:BSL82_19590"/>
<evidence type="ECO:0000256" key="6">
    <source>
        <dbReference type="ARBA" id="ARBA00023136"/>
    </source>
</evidence>
<dbReference type="AlphaFoldDB" id="A0A1L4A155"/>
<feature type="transmembrane region" description="Helical" evidence="8">
    <location>
        <begin position="57"/>
        <end position="81"/>
    </location>
</feature>
<dbReference type="EMBL" id="CP018225">
    <property type="protein sequence ID" value="API61628.1"/>
    <property type="molecule type" value="Genomic_DNA"/>
</dbReference>
<evidence type="ECO:0000313" key="10">
    <source>
        <dbReference type="Proteomes" id="UP000182063"/>
    </source>
</evidence>
<keyword evidence="5 8" id="KW-1133">Transmembrane helix</keyword>
<evidence type="ECO:0000256" key="4">
    <source>
        <dbReference type="ARBA" id="ARBA00022692"/>
    </source>
</evidence>
<comment type="subcellular location">
    <subcellularLocation>
        <location evidence="1">Cell membrane</location>
        <topology evidence="1">Multi-pass membrane protein</topology>
    </subcellularLocation>
</comment>
<evidence type="ECO:0000256" key="3">
    <source>
        <dbReference type="ARBA" id="ARBA00022475"/>
    </source>
</evidence>
<proteinExistence type="inferred from homology"/>
<dbReference type="Gene3D" id="3.40.50.300">
    <property type="entry name" value="P-loop containing nucleotide triphosphate hydrolases"/>
    <property type="match status" value="1"/>
</dbReference>
<dbReference type="RefSeq" id="WP_072599041.1">
    <property type="nucleotide sequence ID" value="NZ_CP018225.1"/>
</dbReference>